<dbReference type="SUPFAM" id="SSF52540">
    <property type="entry name" value="P-loop containing nucleoside triphosphate hydrolases"/>
    <property type="match status" value="1"/>
</dbReference>
<name>A0ABU4D6B3_9NOCA</name>
<proteinExistence type="predicted"/>
<gene>
    <name evidence="2" type="ORF">R3P93_22050</name>
</gene>
<feature type="region of interest" description="Disordered" evidence="1">
    <location>
        <begin position="133"/>
        <end position="154"/>
    </location>
</feature>
<dbReference type="InterPro" id="IPR027417">
    <property type="entry name" value="P-loop_NTPase"/>
</dbReference>
<evidence type="ECO:0000256" key="1">
    <source>
        <dbReference type="SAM" id="MobiDB-lite"/>
    </source>
</evidence>
<dbReference type="Gene3D" id="3.40.50.300">
    <property type="entry name" value="P-loop containing nucleotide triphosphate hydrolases"/>
    <property type="match status" value="1"/>
</dbReference>
<accession>A0ABU4D6B3</accession>
<dbReference type="EMBL" id="JAWLKF010000017">
    <property type="protein sequence ID" value="MDV6305257.1"/>
    <property type="molecule type" value="Genomic_DNA"/>
</dbReference>
<dbReference type="RefSeq" id="WP_179271993.1">
    <property type="nucleotide sequence ID" value="NZ_JAWLKF010000017.1"/>
</dbReference>
<feature type="compositionally biased region" description="Basic and acidic residues" evidence="1">
    <location>
        <begin position="137"/>
        <end position="154"/>
    </location>
</feature>
<dbReference type="Proteomes" id="UP001186104">
    <property type="component" value="Unassembled WGS sequence"/>
</dbReference>
<keyword evidence="3" id="KW-1185">Reference proteome</keyword>
<evidence type="ECO:0000313" key="3">
    <source>
        <dbReference type="Proteomes" id="UP001186104"/>
    </source>
</evidence>
<evidence type="ECO:0000313" key="2">
    <source>
        <dbReference type="EMBL" id="MDV6305257.1"/>
    </source>
</evidence>
<sequence length="184" mass="20107">MIDRDQLPVLVVAGAAGSGKTTLGRELARRFGTALLDLDTLTNPLLDQLDSLLDGQHWNSAGPHAERIRAGRYAVLLAAARDLVEIGQRPVLVAPFTRELTAGTEWERLVSQVTPAATMVVHVDGSPELLARRRAARGAERDAHRSTDRPVEKPRVPHLRIDAELSTTLQVDLVAHALQDQSQR</sequence>
<dbReference type="Pfam" id="PF13671">
    <property type="entry name" value="AAA_33"/>
    <property type="match status" value="1"/>
</dbReference>
<protein>
    <submittedName>
        <fullName evidence="2">AAA family ATPase</fullName>
    </submittedName>
</protein>
<comment type="caution">
    <text evidence="2">The sequence shown here is derived from an EMBL/GenBank/DDBJ whole genome shotgun (WGS) entry which is preliminary data.</text>
</comment>
<reference evidence="2 3" key="1">
    <citation type="submission" date="2023-10" db="EMBL/GenBank/DDBJ databases">
        <title>Development of a sustainable strategy for remediation of hydrocarbon-contaminated territories based on the waste exchange concept.</title>
        <authorList>
            <person name="Krivoruchko A."/>
        </authorList>
    </citation>
    <scope>NUCLEOTIDE SEQUENCE [LARGE SCALE GENOMIC DNA]</scope>
    <source>
        <strain evidence="2 3">IEGM 1327</strain>
    </source>
</reference>
<organism evidence="2 3">
    <name type="scientific">Rhodococcus cerastii</name>
    <dbReference type="NCBI Taxonomy" id="908616"/>
    <lineage>
        <taxon>Bacteria</taxon>
        <taxon>Bacillati</taxon>
        <taxon>Actinomycetota</taxon>
        <taxon>Actinomycetes</taxon>
        <taxon>Mycobacteriales</taxon>
        <taxon>Nocardiaceae</taxon>
        <taxon>Rhodococcus</taxon>
    </lineage>
</organism>